<dbReference type="PANTHER" id="PTHR12246">
    <property type="entry name" value="PALMITOYLTRANSFERASE ZDHHC16"/>
    <property type="match status" value="1"/>
</dbReference>
<accession>A0A8J8T141</accession>
<keyword evidence="10" id="KW-1185">Reference proteome</keyword>
<protein>
    <recommendedName>
        <fullName evidence="7">Palmitoyltransferase</fullName>
        <ecNumber evidence="7">2.3.1.225</ecNumber>
    </recommendedName>
</protein>
<evidence type="ECO:0000256" key="5">
    <source>
        <dbReference type="ARBA" id="ARBA00023136"/>
    </source>
</evidence>
<dbReference type="OrthoDB" id="331948at2759"/>
<evidence type="ECO:0000256" key="6">
    <source>
        <dbReference type="ARBA" id="ARBA00023315"/>
    </source>
</evidence>
<dbReference type="AlphaFoldDB" id="A0A8J8T141"/>
<feature type="transmembrane region" description="Helical" evidence="7">
    <location>
        <begin position="137"/>
        <end position="161"/>
    </location>
</feature>
<dbReference type="EC" id="2.3.1.225" evidence="7"/>
<comment type="domain">
    <text evidence="7">The DHHC domain is required for palmitoyltransferase activity.</text>
</comment>
<comment type="subcellular location">
    <subcellularLocation>
        <location evidence="1">Membrane</location>
        <topology evidence="1">Multi-pass membrane protein</topology>
    </subcellularLocation>
</comment>
<dbReference type="Proteomes" id="UP000785679">
    <property type="component" value="Unassembled WGS sequence"/>
</dbReference>
<dbReference type="InterPro" id="IPR039859">
    <property type="entry name" value="PFA4/ZDH16/20/ERF2-like"/>
</dbReference>
<evidence type="ECO:0000256" key="4">
    <source>
        <dbReference type="ARBA" id="ARBA00022989"/>
    </source>
</evidence>
<evidence type="ECO:0000256" key="3">
    <source>
        <dbReference type="ARBA" id="ARBA00022692"/>
    </source>
</evidence>
<dbReference type="EMBL" id="RRYP01011018">
    <property type="protein sequence ID" value="TNV78020.1"/>
    <property type="molecule type" value="Genomic_DNA"/>
</dbReference>
<evidence type="ECO:0000256" key="1">
    <source>
        <dbReference type="ARBA" id="ARBA00004141"/>
    </source>
</evidence>
<feature type="transmembrane region" description="Helical" evidence="7">
    <location>
        <begin position="181"/>
        <end position="204"/>
    </location>
</feature>
<comment type="caution">
    <text evidence="9">The sequence shown here is derived from an EMBL/GenBank/DDBJ whole genome shotgun (WGS) entry which is preliminary data.</text>
</comment>
<reference evidence="9" key="1">
    <citation type="submission" date="2019-06" db="EMBL/GenBank/DDBJ databases">
        <authorList>
            <person name="Zheng W."/>
        </authorList>
    </citation>
    <scope>NUCLEOTIDE SEQUENCE</scope>
    <source>
        <strain evidence="9">QDHG01</strain>
    </source>
</reference>
<evidence type="ECO:0000313" key="9">
    <source>
        <dbReference type="EMBL" id="TNV78020.1"/>
    </source>
</evidence>
<name>A0A8J8T141_HALGN</name>
<sequence length="351" mass="41003">MTCHGLFKKVVGKNQKLNIFVWGMRAIVIGLNLWPIYLMNYELNEWWDNETDKKMVKFLFNLVEFLNIWAYLKGSIKRPKAIPQTPTTDKNQFCMACRNWKPERAHHCSICETCVLKMDHHCPWLGNCVGYHNFKEFFLFCLYQAIIGMIYSYCLYPFAFFRDESDTYDLSTFGYVNYYCTNIIALPISYALIFLTLNVLLQLYNNLSSLERMMMRTTKIPCIGAVNEGHSIPNEYDMLWLGNMKQVLGSRLWMWPLPITEEMKGQGFYYPKIPEIGMSDLNIMLKDASRVHNTSFNVNDFDHDPKDYVKKAMKKYGGRTFVIAPGPEGGQTREVYVPTEAQQQQKTIIVE</sequence>
<keyword evidence="4 7" id="KW-1133">Transmembrane helix</keyword>
<comment type="similarity">
    <text evidence="7">Belongs to the DHHC palmitoyltransferase family.</text>
</comment>
<dbReference type="GO" id="GO:0016020">
    <property type="term" value="C:membrane"/>
    <property type="evidence" value="ECO:0007669"/>
    <property type="project" value="UniProtKB-SubCell"/>
</dbReference>
<keyword evidence="5 7" id="KW-0472">Membrane</keyword>
<comment type="catalytic activity">
    <reaction evidence="7">
        <text>L-cysteinyl-[protein] + hexadecanoyl-CoA = S-hexadecanoyl-L-cysteinyl-[protein] + CoA</text>
        <dbReference type="Rhea" id="RHEA:36683"/>
        <dbReference type="Rhea" id="RHEA-COMP:10131"/>
        <dbReference type="Rhea" id="RHEA-COMP:11032"/>
        <dbReference type="ChEBI" id="CHEBI:29950"/>
        <dbReference type="ChEBI" id="CHEBI:57287"/>
        <dbReference type="ChEBI" id="CHEBI:57379"/>
        <dbReference type="ChEBI" id="CHEBI:74151"/>
        <dbReference type="EC" id="2.3.1.225"/>
    </reaction>
</comment>
<proteinExistence type="inferred from homology"/>
<keyword evidence="3 7" id="KW-0812">Transmembrane</keyword>
<evidence type="ECO:0000256" key="2">
    <source>
        <dbReference type="ARBA" id="ARBA00022679"/>
    </source>
</evidence>
<evidence type="ECO:0000256" key="7">
    <source>
        <dbReference type="RuleBase" id="RU079119"/>
    </source>
</evidence>
<dbReference type="Pfam" id="PF01529">
    <property type="entry name" value="DHHC"/>
    <property type="match status" value="1"/>
</dbReference>
<dbReference type="PROSITE" id="PS50216">
    <property type="entry name" value="DHHC"/>
    <property type="match status" value="1"/>
</dbReference>
<evidence type="ECO:0000313" key="10">
    <source>
        <dbReference type="Proteomes" id="UP000785679"/>
    </source>
</evidence>
<keyword evidence="6 7" id="KW-0012">Acyltransferase</keyword>
<keyword evidence="2 7" id="KW-0808">Transferase</keyword>
<dbReference type="GO" id="GO:0019706">
    <property type="term" value="F:protein-cysteine S-palmitoyltransferase activity"/>
    <property type="evidence" value="ECO:0007669"/>
    <property type="project" value="UniProtKB-EC"/>
</dbReference>
<evidence type="ECO:0000259" key="8">
    <source>
        <dbReference type="Pfam" id="PF01529"/>
    </source>
</evidence>
<feature type="domain" description="Palmitoyltransferase DHHC" evidence="8">
    <location>
        <begin position="88"/>
        <end position="212"/>
    </location>
</feature>
<organism evidence="9 10">
    <name type="scientific">Halteria grandinella</name>
    <dbReference type="NCBI Taxonomy" id="5974"/>
    <lineage>
        <taxon>Eukaryota</taxon>
        <taxon>Sar</taxon>
        <taxon>Alveolata</taxon>
        <taxon>Ciliophora</taxon>
        <taxon>Intramacronucleata</taxon>
        <taxon>Spirotrichea</taxon>
        <taxon>Stichotrichia</taxon>
        <taxon>Sporadotrichida</taxon>
        <taxon>Halteriidae</taxon>
        <taxon>Halteria</taxon>
    </lineage>
</organism>
<gene>
    <name evidence="9" type="ORF">FGO68_gene3794</name>
</gene>
<feature type="transmembrane region" description="Helical" evidence="7">
    <location>
        <begin position="55"/>
        <end position="72"/>
    </location>
</feature>
<feature type="transmembrane region" description="Helical" evidence="7">
    <location>
        <begin position="17"/>
        <end position="35"/>
    </location>
</feature>
<dbReference type="InterPro" id="IPR001594">
    <property type="entry name" value="Palmitoyltrfase_DHHC"/>
</dbReference>